<reference evidence="3" key="1">
    <citation type="journal article" date="2020" name="Stud. Mycol.">
        <title>101 Dothideomycetes genomes: a test case for predicting lifestyles and emergence of pathogens.</title>
        <authorList>
            <person name="Haridas S."/>
            <person name="Albert R."/>
            <person name="Binder M."/>
            <person name="Bloem J."/>
            <person name="Labutti K."/>
            <person name="Salamov A."/>
            <person name="Andreopoulos B."/>
            <person name="Baker S."/>
            <person name="Barry K."/>
            <person name="Bills G."/>
            <person name="Bluhm B."/>
            <person name="Cannon C."/>
            <person name="Castanera R."/>
            <person name="Culley D."/>
            <person name="Daum C."/>
            <person name="Ezra D."/>
            <person name="Gonzalez J."/>
            <person name="Henrissat B."/>
            <person name="Kuo A."/>
            <person name="Liang C."/>
            <person name="Lipzen A."/>
            <person name="Lutzoni F."/>
            <person name="Magnuson J."/>
            <person name="Mondo S."/>
            <person name="Nolan M."/>
            <person name="Ohm R."/>
            <person name="Pangilinan J."/>
            <person name="Park H.-J."/>
            <person name="Ramirez L."/>
            <person name="Alfaro M."/>
            <person name="Sun H."/>
            <person name="Tritt A."/>
            <person name="Yoshinaga Y."/>
            <person name="Zwiers L.-H."/>
            <person name="Turgeon B."/>
            <person name="Goodwin S."/>
            <person name="Spatafora J."/>
            <person name="Crous P."/>
            <person name="Grigoriev I."/>
        </authorList>
    </citation>
    <scope>NUCLEOTIDE SEQUENCE</scope>
    <source>
        <strain evidence="3">CBS 115976</strain>
    </source>
</reference>
<gene>
    <name evidence="3" type="ORF">BT63DRAFT_476118</name>
</gene>
<feature type="compositionally biased region" description="Low complexity" evidence="1">
    <location>
        <begin position="249"/>
        <end position="259"/>
    </location>
</feature>
<keyword evidence="4" id="KW-1185">Reference proteome</keyword>
<feature type="compositionally biased region" description="Low complexity" evidence="1">
    <location>
        <begin position="577"/>
        <end position="595"/>
    </location>
</feature>
<evidence type="ECO:0000256" key="2">
    <source>
        <dbReference type="SAM" id="SignalP"/>
    </source>
</evidence>
<feature type="compositionally biased region" description="Low complexity" evidence="1">
    <location>
        <begin position="154"/>
        <end position="171"/>
    </location>
</feature>
<keyword evidence="2" id="KW-0732">Signal</keyword>
<feature type="signal peptide" evidence="2">
    <location>
        <begin position="1"/>
        <end position="21"/>
    </location>
</feature>
<name>A0A6A6URD7_9PEZI</name>
<evidence type="ECO:0008006" key="5">
    <source>
        <dbReference type="Google" id="ProtNLM"/>
    </source>
</evidence>
<protein>
    <recommendedName>
        <fullName evidence="5">CBM1 domain-containing protein</fullName>
    </recommendedName>
</protein>
<organism evidence="3 4">
    <name type="scientific">Microthyrium microscopicum</name>
    <dbReference type="NCBI Taxonomy" id="703497"/>
    <lineage>
        <taxon>Eukaryota</taxon>
        <taxon>Fungi</taxon>
        <taxon>Dikarya</taxon>
        <taxon>Ascomycota</taxon>
        <taxon>Pezizomycotina</taxon>
        <taxon>Dothideomycetes</taxon>
        <taxon>Dothideomycetes incertae sedis</taxon>
        <taxon>Microthyriales</taxon>
        <taxon>Microthyriaceae</taxon>
        <taxon>Microthyrium</taxon>
    </lineage>
</organism>
<dbReference type="EMBL" id="MU004231">
    <property type="protein sequence ID" value="KAF2673628.1"/>
    <property type="molecule type" value="Genomic_DNA"/>
</dbReference>
<feature type="region of interest" description="Disordered" evidence="1">
    <location>
        <begin position="154"/>
        <end position="180"/>
    </location>
</feature>
<evidence type="ECO:0000313" key="4">
    <source>
        <dbReference type="Proteomes" id="UP000799302"/>
    </source>
</evidence>
<proteinExistence type="predicted"/>
<feature type="region of interest" description="Disordered" evidence="1">
    <location>
        <begin position="373"/>
        <end position="400"/>
    </location>
</feature>
<dbReference type="Proteomes" id="UP000799302">
    <property type="component" value="Unassembled WGS sequence"/>
</dbReference>
<feature type="compositionally biased region" description="Low complexity" evidence="1">
    <location>
        <begin position="232"/>
        <end position="242"/>
    </location>
</feature>
<evidence type="ECO:0000313" key="3">
    <source>
        <dbReference type="EMBL" id="KAF2673628.1"/>
    </source>
</evidence>
<evidence type="ECO:0000256" key="1">
    <source>
        <dbReference type="SAM" id="MobiDB-lite"/>
    </source>
</evidence>
<feature type="region of interest" description="Disordered" evidence="1">
    <location>
        <begin position="232"/>
        <end position="259"/>
    </location>
</feature>
<sequence>MKFRLFSSIFSLIFLLEPISCRVLKPDSRSKTHQNLQKREDGQSEASVSLFPSSPYVSWSSSPTISGAAALSSPSTLPTTANSGYNDSSTAQSLYLSSDLASLSSYNTLFASDFYGSLSVSSVSSAVSGDIFESITQITRSTFSTTVSSNDPSLSFSSSSSSPTSGASDHSLQLSTDVSESASQAESSTLTTIVLTNDPFVSISSSILASSGVSTVSNSTASENSTSITLSALSDQSSSSTFPTPPPVSGVTTSTSSTSEAPLLLLSNQPGTTNHPTLTITNTPPGFSTKATTNSLWTQNFMTKTTGPDGKETTIPVVRCKSCDPEGGEKIWIFMWNLVSLPNVEIKLPKFPIPTIKFPTCFNIIIINTCPPETPDDDPSETAGLPPLNEIPKTTTKPTNVVPGVTQVTAPTTAPTAVPTNLMTTSLTTCSASLVTDCLVSTTCSESLSLTTVAPSITSTVTQTQNCSTITTCSVTRSGCDLTPSTSSTASVTVFPACSMDMSINWEMTLFPSTPDPPFTTPSSFMTSTQTSTTSSTTLVTASASFQFSAPGLASALGSLAAEKSSSAAAVAAGAEKSNVAASPTPPAASTTATPVRSPAYPSCGPVEENGYACIDEGY</sequence>
<accession>A0A6A6URD7</accession>
<feature type="region of interest" description="Disordered" evidence="1">
    <location>
        <begin position="577"/>
        <end position="601"/>
    </location>
</feature>
<dbReference type="AlphaFoldDB" id="A0A6A6URD7"/>
<feature type="chain" id="PRO_5025347799" description="CBM1 domain-containing protein" evidence="2">
    <location>
        <begin position="22"/>
        <end position="619"/>
    </location>
</feature>